<dbReference type="Gene3D" id="3.30.70.560">
    <property type="entry name" value="7,8-Dihydro-6-hydroxymethylpterin-pyrophosphokinase HPPK"/>
    <property type="match status" value="1"/>
</dbReference>
<evidence type="ECO:0000256" key="4">
    <source>
        <dbReference type="ARBA" id="ARBA00016218"/>
    </source>
</evidence>
<dbReference type="PROSITE" id="PS00794">
    <property type="entry name" value="HPPK"/>
    <property type="match status" value="1"/>
</dbReference>
<evidence type="ECO:0000256" key="5">
    <source>
        <dbReference type="ARBA" id="ARBA00022679"/>
    </source>
</evidence>
<evidence type="ECO:0000256" key="6">
    <source>
        <dbReference type="ARBA" id="ARBA00022741"/>
    </source>
</evidence>
<dbReference type="GO" id="GO:0016301">
    <property type="term" value="F:kinase activity"/>
    <property type="evidence" value="ECO:0007669"/>
    <property type="project" value="UniProtKB-KW"/>
</dbReference>
<dbReference type="RefSeq" id="WP_316414082.1">
    <property type="nucleotide sequence ID" value="NZ_AP027080.1"/>
</dbReference>
<name>A0AA48K8C7_9BACT</name>
<evidence type="ECO:0000256" key="7">
    <source>
        <dbReference type="ARBA" id="ARBA00022777"/>
    </source>
</evidence>
<evidence type="ECO:0000256" key="9">
    <source>
        <dbReference type="ARBA" id="ARBA00022909"/>
    </source>
</evidence>
<evidence type="ECO:0000256" key="8">
    <source>
        <dbReference type="ARBA" id="ARBA00022840"/>
    </source>
</evidence>
<comment type="function">
    <text evidence="10">Catalyzes the transfer of pyrophosphate from adenosine triphosphate (ATP) to 6-hydroxymethyl-7,8-dihydropterin, an enzymatic step in folate biosynthesis pathway.</text>
</comment>
<comment type="pathway">
    <text evidence="1">Cofactor biosynthesis; tetrahydrofolate biosynthesis; 2-amino-4-hydroxy-6-hydroxymethyl-7,8-dihydropteridine diphosphate from 7,8-dihydroneopterin triphosphate: step 4/4.</text>
</comment>
<dbReference type="Proteomes" id="UP001238179">
    <property type="component" value="Chromosome"/>
</dbReference>
<comment type="similarity">
    <text evidence="2">Belongs to the HPPK family.</text>
</comment>
<dbReference type="GO" id="GO:0003848">
    <property type="term" value="F:2-amino-4-hydroxy-6-hydroxymethyldihydropteridine diphosphokinase activity"/>
    <property type="evidence" value="ECO:0007669"/>
    <property type="project" value="UniProtKB-EC"/>
</dbReference>
<evidence type="ECO:0000256" key="3">
    <source>
        <dbReference type="ARBA" id="ARBA00013253"/>
    </source>
</evidence>
<dbReference type="GO" id="GO:0046656">
    <property type="term" value="P:folic acid biosynthetic process"/>
    <property type="evidence" value="ECO:0007669"/>
    <property type="project" value="UniProtKB-KW"/>
</dbReference>
<proteinExistence type="inferred from homology"/>
<feature type="domain" description="7,8-dihydro-6-hydroxymethylpterin-pyrophosphokinase" evidence="13">
    <location>
        <begin position="85"/>
        <end position="96"/>
    </location>
</feature>
<dbReference type="Pfam" id="PF01288">
    <property type="entry name" value="HPPK"/>
    <property type="match status" value="1"/>
</dbReference>
<keyword evidence="6" id="KW-0547">Nucleotide-binding</keyword>
<evidence type="ECO:0000256" key="1">
    <source>
        <dbReference type="ARBA" id="ARBA00005051"/>
    </source>
</evidence>
<evidence type="ECO:0000256" key="2">
    <source>
        <dbReference type="ARBA" id="ARBA00005810"/>
    </source>
</evidence>
<dbReference type="EC" id="2.7.6.3" evidence="3"/>
<evidence type="ECO:0000256" key="10">
    <source>
        <dbReference type="ARBA" id="ARBA00029409"/>
    </source>
</evidence>
<dbReference type="NCBIfam" id="TIGR01498">
    <property type="entry name" value="folK"/>
    <property type="match status" value="1"/>
</dbReference>
<dbReference type="AlphaFoldDB" id="A0AA48K8C7"/>
<protein>
    <recommendedName>
        <fullName evidence="4">2-amino-4-hydroxy-6-hydroxymethyldihydropteridine pyrophosphokinase</fullName>
        <ecNumber evidence="3">2.7.6.3</ecNumber>
    </recommendedName>
    <alternativeName>
        <fullName evidence="11">6-hydroxymethyl-7,8-dihydropterin pyrophosphokinase</fullName>
    </alternativeName>
    <alternativeName>
        <fullName evidence="12">7,8-dihydro-6-hydroxymethylpterin-pyrophosphokinase</fullName>
    </alternativeName>
</protein>
<dbReference type="KEGG" id="msil:METEAL_03710"/>
<evidence type="ECO:0000259" key="13">
    <source>
        <dbReference type="PROSITE" id="PS00794"/>
    </source>
</evidence>
<evidence type="ECO:0000256" key="12">
    <source>
        <dbReference type="ARBA" id="ARBA00033413"/>
    </source>
</evidence>
<dbReference type="PANTHER" id="PTHR43071:SF1">
    <property type="entry name" value="2-AMINO-4-HYDROXY-6-HYDROXYMETHYLDIHYDROPTERIDINE PYROPHOSPHOKINASE"/>
    <property type="match status" value="1"/>
</dbReference>
<keyword evidence="8" id="KW-0067">ATP-binding</keyword>
<keyword evidence="7" id="KW-0418">Kinase</keyword>
<organism evidence="14 15">
    <name type="scientific">Mesoterricola silvestris</name>
    <dbReference type="NCBI Taxonomy" id="2927979"/>
    <lineage>
        <taxon>Bacteria</taxon>
        <taxon>Pseudomonadati</taxon>
        <taxon>Acidobacteriota</taxon>
        <taxon>Holophagae</taxon>
        <taxon>Holophagales</taxon>
        <taxon>Holophagaceae</taxon>
        <taxon>Mesoterricola</taxon>
    </lineage>
</organism>
<dbReference type="GO" id="GO:0005524">
    <property type="term" value="F:ATP binding"/>
    <property type="evidence" value="ECO:0007669"/>
    <property type="project" value="UniProtKB-KW"/>
</dbReference>
<accession>A0AA48K8C7</accession>
<dbReference type="InterPro" id="IPR000550">
    <property type="entry name" value="Hppk"/>
</dbReference>
<reference evidence="15" key="1">
    <citation type="journal article" date="2023" name="Int. J. Syst. Evol. Microbiol.">
        <title>Mesoterricola silvestris gen. nov., sp. nov., Mesoterricola sediminis sp. nov., Geothrix oryzae sp. nov., Geothrix edaphica sp. nov., Geothrix rubra sp. nov., and Geothrix limicola sp. nov., six novel members of Acidobacteriota isolated from soils.</title>
        <authorList>
            <person name="Itoh H."/>
            <person name="Sugisawa Y."/>
            <person name="Mise K."/>
            <person name="Xu Z."/>
            <person name="Kuniyasu M."/>
            <person name="Ushijima N."/>
            <person name="Kawano K."/>
            <person name="Kobayashi E."/>
            <person name="Shiratori Y."/>
            <person name="Masuda Y."/>
            <person name="Senoo K."/>
        </authorList>
    </citation>
    <scope>NUCLEOTIDE SEQUENCE [LARGE SCALE GENOMIC DNA]</scope>
    <source>
        <strain evidence="15">W79</strain>
    </source>
</reference>
<dbReference type="EMBL" id="AP027080">
    <property type="protein sequence ID" value="BDU71197.1"/>
    <property type="molecule type" value="Genomic_DNA"/>
</dbReference>
<dbReference type="InterPro" id="IPR035907">
    <property type="entry name" value="Hppk_sf"/>
</dbReference>
<evidence type="ECO:0000256" key="11">
    <source>
        <dbReference type="ARBA" id="ARBA00029766"/>
    </source>
</evidence>
<gene>
    <name evidence="14" type="primary">folK</name>
    <name evidence="14" type="ORF">METEAL_03710</name>
</gene>
<evidence type="ECO:0000313" key="14">
    <source>
        <dbReference type="EMBL" id="BDU71197.1"/>
    </source>
</evidence>
<keyword evidence="15" id="KW-1185">Reference proteome</keyword>
<keyword evidence="5" id="KW-0808">Transferase</keyword>
<evidence type="ECO:0000313" key="15">
    <source>
        <dbReference type="Proteomes" id="UP001238179"/>
    </source>
</evidence>
<dbReference type="SUPFAM" id="SSF55083">
    <property type="entry name" value="6-hydroxymethyl-7,8-dihydropterin pyrophosphokinase, HPPK"/>
    <property type="match status" value="1"/>
</dbReference>
<keyword evidence="9" id="KW-0289">Folate biosynthesis</keyword>
<sequence length="146" mass="15705">MRALVALGSNLGDRRAHVETGLALLAELGTVTPSPLWTETPDESGLGPDYLNTVALVDTALEPRALLEALLRAELRAGRDRSAGRNAPRTLDLDLIQVEGARGRWAWPAPPGLEELGGELVLELPHPRARTRPFVVEPARALGIEV</sequence>
<dbReference type="PANTHER" id="PTHR43071">
    <property type="entry name" value="2-AMINO-4-HYDROXY-6-HYDROXYMETHYLDIHYDROPTERIDINE PYROPHOSPHOKINASE"/>
    <property type="match status" value="1"/>
</dbReference>